<protein>
    <submittedName>
        <fullName evidence="1">Uncharacterized protein</fullName>
    </submittedName>
</protein>
<accession>A0A6N3FBF4</accession>
<sequence>MYINKEMEHLISEQVSNHGNTTFTVMVNHRLVTVDPQSPGGKRRLVYVRYNRSPKAVSDPLEFGIYLSGKQSFTVTPEARDEVFRLLQNPNIVQADLGISPDDIRLKFQINMGLKLINIVQSSFDEVFNLIYKEDVVGKININGRDLLQAEREDLYQRLNDYASVSYLELLNKKLLRAVGGTKNALKFYYTFDVFRPMFITGPCVFNPLLEAKRNARLIKNSELFKLACKHEVHYKDLTIYFMTDKDICESLHFDGGTYLKPMFIQNLLFGLFSDTFPNTRLKLYVSRMGEGKALTREEYIALPAEDRGDYIEVDRLLEMCASHCLVLGHNKASDLYKIVSTARL</sequence>
<dbReference type="EMBL" id="CACRTV010000057">
    <property type="protein sequence ID" value="VYU49441.1"/>
    <property type="molecule type" value="Genomic_DNA"/>
</dbReference>
<evidence type="ECO:0000313" key="1">
    <source>
        <dbReference type="EMBL" id="VYU49441.1"/>
    </source>
</evidence>
<gene>
    <name evidence="1" type="ORF">CPLFYP93_02478</name>
</gene>
<dbReference type="AlphaFoldDB" id="A0A6N3FBF4"/>
<proteinExistence type="predicted"/>
<name>A0A6N3FBF4_9CLOT</name>
<organism evidence="1">
    <name type="scientific">Clostridium paraputrificum</name>
    <dbReference type="NCBI Taxonomy" id="29363"/>
    <lineage>
        <taxon>Bacteria</taxon>
        <taxon>Bacillati</taxon>
        <taxon>Bacillota</taxon>
        <taxon>Clostridia</taxon>
        <taxon>Eubacteriales</taxon>
        <taxon>Clostridiaceae</taxon>
        <taxon>Clostridium</taxon>
    </lineage>
</organism>
<reference evidence="1" key="1">
    <citation type="submission" date="2019-11" db="EMBL/GenBank/DDBJ databases">
        <authorList>
            <person name="Feng L."/>
        </authorList>
    </citation>
    <scope>NUCLEOTIDE SEQUENCE</scope>
    <source>
        <strain evidence="1">CParaputrificumLFYP93</strain>
    </source>
</reference>
<dbReference type="RefSeq" id="WP_156561841.1">
    <property type="nucleotide sequence ID" value="NZ_CACRTV010000057.1"/>
</dbReference>